<gene>
    <name evidence="2" type="ORF">OXX778_LOCUS21145</name>
</gene>
<dbReference type="SUPFAM" id="SSF56219">
    <property type="entry name" value="DNase I-like"/>
    <property type="match status" value="1"/>
</dbReference>
<dbReference type="Proteomes" id="UP000663879">
    <property type="component" value="Unassembled WGS sequence"/>
</dbReference>
<evidence type="ECO:0000259" key="1">
    <source>
        <dbReference type="Pfam" id="PF03372"/>
    </source>
</evidence>
<organism evidence="2 3">
    <name type="scientific">Brachionus calyciflorus</name>
    <dbReference type="NCBI Taxonomy" id="104777"/>
    <lineage>
        <taxon>Eukaryota</taxon>
        <taxon>Metazoa</taxon>
        <taxon>Spiralia</taxon>
        <taxon>Gnathifera</taxon>
        <taxon>Rotifera</taxon>
        <taxon>Eurotatoria</taxon>
        <taxon>Monogononta</taxon>
        <taxon>Pseudotrocha</taxon>
        <taxon>Ploima</taxon>
        <taxon>Brachionidae</taxon>
        <taxon>Brachionus</taxon>
    </lineage>
</organism>
<name>A0A814P5X3_9BILA</name>
<keyword evidence="3" id="KW-1185">Reference proteome</keyword>
<dbReference type="GO" id="GO:0003824">
    <property type="term" value="F:catalytic activity"/>
    <property type="evidence" value="ECO:0007669"/>
    <property type="project" value="InterPro"/>
</dbReference>
<evidence type="ECO:0000313" key="2">
    <source>
        <dbReference type="EMBL" id="CAF1100940.1"/>
    </source>
</evidence>
<dbReference type="EMBL" id="CAJNOC010007550">
    <property type="protein sequence ID" value="CAF1100940.1"/>
    <property type="molecule type" value="Genomic_DNA"/>
</dbReference>
<dbReference type="InterPro" id="IPR036691">
    <property type="entry name" value="Endo/exonu/phosph_ase_sf"/>
</dbReference>
<protein>
    <recommendedName>
        <fullName evidence="1">Endonuclease/exonuclease/phosphatase domain-containing protein</fullName>
    </recommendedName>
</protein>
<accession>A0A814P5X3</accession>
<sequence length="363" mass="42267">MKMNKTNEMLNILHACCQSILNQQKIILIEDIISKNQINILCLNETFLKPSNDLTIKNFNKARTDRKGKRGGGVAIGILKNIEYKIIKTPFDVEAIGIQIKTADLSSTTIFSYYSIPKSDLNFSQQTNFLNFIFENYPNSILIGDLNAKHSSWNCKYSNIKEIAKSDQIELEAENIRKEIQKALTNSTINYQINIKCEHPRTIPKELVQAIKYKNKMRRLYQMTNSIQHKKLFNMIERKIKKELKIYTINKFEKDFEELEIFNQNNPKHWKLIDRIDQKNESNLNNVQDFKISDQGETINDEGLITDLFSKNIFNTFNEKINTNPYNYVENNNEIESPPKITTAELKEALKKSIKSQHRASTT</sequence>
<reference evidence="2" key="1">
    <citation type="submission" date="2021-02" db="EMBL/GenBank/DDBJ databases">
        <authorList>
            <person name="Nowell W R."/>
        </authorList>
    </citation>
    <scope>NUCLEOTIDE SEQUENCE</scope>
    <source>
        <strain evidence="2">Ploen Becks lab</strain>
    </source>
</reference>
<evidence type="ECO:0000313" key="3">
    <source>
        <dbReference type="Proteomes" id="UP000663879"/>
    </source>
</evidence>
<dbReference type="OrthoDB" id="410155at2759"/>
<comment type="caution">
    <text evidence="2">The sequence shown here is derived from an EMBL/GenBank/DDBJ whole genome shotgun (WGS) entry which is preliminary data.</text>
</comment>
<dbReference type="Gene3D" id="3.60.10.10">
    <property type="entry name" value="Endonuclease/exonuclease/phosphatase"/>
    <property type="match status" value="1"/>
</dbReference>
<dbReference type="InterPro" id="IPR005135">
    <property type="entry name" value="Endo/exonuclease/phosphatase"/>
</dbReference>
<dbReference type="AlphaFoldDB" id="A0A814P5X3"/>
<dbReference type="Pfam" id="PF03372">
    <property type="entry name" value="Exo_endo_phos"/>
    <property type="match status" value="1"/>
</dbReference>
<feature type="domain" description="Endonuclease/exonuclease/phosphatase" evidence="1">
    <location>
        <begin position="23"/>
        <end position="156"/>
    </location>
</feature>
<proteinExistence type="predicted"/>